<dbReference type="SUPFAM" id="SSF47729">
    <property type="entry name" value="IHF-like DNA-binding proteins"/>
    <property type="match status" value="1"/>
</dbReference>
<dbReference type="eggNOG" id="COG0776">
    <property type="taxonomic scope" value="Bacteria"/>
</dbReference>
<dbReference type="AlphaFoldDB" id="D1PWV3"/>
<dbReference type="InterPro" id="IPR041607">
    <property type="entry name" value="HU-HIG"/>
</dbReference>
<reference evidence="4 5" key="1">
    <citation type="submission" date="2009-10" db="EMBL/GenBank/DDBJ databases">
        <authorList>
            <person name="Qin X."/>
            <person name="Bachman B."/>
            <person name="Battles P."/>
            <person name="Bell A."/>
            <person name="Bess C."/>
            <person name="Bickham C."/>
            <person name="Chaboub L."/>
            <person name="Chen D."/>
            <person name="Coyle M."/>
            <person name="Deiros D.R."/>
            <person name="Dinh H."/>
            <person name="Forbes L."/>
            <person name="Fowler G."/>
            <person name="Francisco L."/>
            <person name="Fu Q."/>
            <person name="Gubbala S."/>
            <person name="Hale W."/>
            <person name="Han Y."/>
            <person name="Hemphill L."/>
            <person name="Highlander S.K."/>
            <person name="Hirani K."/>
            <person name="Hogues M."/>
            <person name="Jackson L."/>
            <person name="Jakkamsetti A."/>
            <person name="Javaid M."/>
            <person name="Jiang H."/>
            <person name="Korchina V."/>
            <person name="Kovar C."/>
            <person name="Lara F."/>
            <person name="Lee S."/>
            <person name="Mata R."/>
            <person name="Mathew T."/>
            <person name="Moen C."/>
            <person name="Morales K."/>
            <person name="Munidasa M."/>
            <person name="Nazareth L."/>
            <person name="Ngo R."/>
            <person name="Nguyen L."/>
            <person name="Okwuonu G."/>
            <person name="Ongeri F."/>
            <person name="Patil S."/>
            <person name="Petrosino J."/>
            <person name="Pham C."/>
            <person name="Pham P."/>
            <person name="Pu L.-L."/>
            <person name="Puazo M."/>
            <person name="Raj R."/>
            <person name="Reid J."/>
            <person name="Rouhana J."/>
            <person name="Saada N."/>
            <person name="Shang Y."/>
            <person name="Simmons D."/>
            <person name="Thornton R."/>
            <person name="Warren J."/>
            <person name="Weissenberger G."/>
            <person name="Zhang J."/>
            <person name="Zhang L."/>
            <person name="Zhou C."/>
            <person name="Zhu D."/>
            <person name="Muzny D."/>
            <person name="Worley K."/>
            <person name="Gibbs R."/>
        </authorList>
    </citation>
    <scope>NUCLEOTIDE SEQUENCE [LARGE SCALE GENOMIC DNA]</scope>
    <source>
        <strain evidence="4 5">DSM 17361</strain>
    </source>
</reference>
<dbReference type="OrthoDB" id="1070708at2"/>
<dbReference type="Proteomes" id="UP000003160">
    <property type="component" value="Unassembled WGS sequence"/>
</dbReference>
<keyword evidence="5" id="KW-1185">Reference proteome</keyword>
<protein>
    <submittedName>
        <fullName evidence="4">Putative DNA-binding protein</fullName>
    </submittedName>
</protein>
<evidence type="ECO:0000313" key="4">
    <source>
        <dbReference type="EMBL" id="EFA44127.1"/>
    </source>
</evidence>
<evidence type="ECO:0000256" key="1">
    <source>
        <dbReference type="ARBA" id="ARBA00023125"/>
    </source>
</evidence>
<dbReference type="RefSeq" id="WP_007173542.1">
    <property type="nucleotide sequence ID" value="NZ_GG704780.1"/>
</dbReference>
<comment type="caution">
    <text evidence="4">The sequence shown here is derived from an EMBL/GenBank/DDBJ whole genome shotgun (WGS) entry which is preliminary data.</text>
</comment>
<dbReference type="Pfam" id="PF18291">
    <property type="entry name" value="HU-HIG"/>
    <property type="match status" value="1"/>
</dbReference>
<organism evidence="4 5">
    <name type="scientific">Hallella bergensis DSM 17361</name>
    <dbReference type="NCBI Taxonomy" id="585502"/>
    <lineage>
        <taxon>Bacteria</taxon>
        <taxon>Pseudomonadati</taxon>
        <taxon>Bacteroidota</taxon>
        <taxon>Bacteroidia</taxon>
        <taxon>Bacteroidales</taxon>
        <taxon>Prevotellaceae</taxon>
        <taxon>Hallella</taxon>
    </lineage>
</organism>
<feature type="compositionally biased region" description="Basic and acidic residues" evidence="2">
    <location>
        <begin position="140"/>
        <end position="163"/>
    </location>
</feature>
<dbReference type="GO" id="GO:0003677">
    <property type="term" value="F:DNA binding"/>
    <property type="evidence" value="ECO:0007669"/>
    <property type="project" value="UniProtKB-KW"/>
</dbReference>
<sequence>MAIRYRKVQNKRAASSTFGKWYGRAIIMDVISTKALAEEISHATTVTYADVLAVLTETAVFMKGHLLNSQKVVLDGIGSFRVGISTKPAETSAEFDGSKIAGYHIVYTPEKRFNPTGVNDKGNRTGFYVKNLLNGVTAKEAPKNDVKDEPKKNDEPKKEEKPA</sequence>
<dbReference type="InterPro" id="IPR010992">
    <property type="entry name" value="IHF-like_DNA-bd_dom_sf"/>
</dbReference>
<feature type="domain" description="HU" evidence="3">
    <location>
        <begin position="1"/>
        <end position="114"/>
    </location>
</feature>
<evidence type="ECO:0000259" key="3">
    <source>
        <dbReference type="Pfam" id="PF18291"/>
    </source>
</evidence>
<proteinExistence type="predicted"/>
<feature type="region of interest" description="Disordered" evidence="2">
    <location>
        <begin position="139"/>
        <end position="163"/>
    </location>
</feature>
<gene>
    <name evidence="4" type="ORF">HMPREF0645_1438</name>
</gene>
<accession>D1PWV3</accession>
<keyword evidence="1 4" id="KW-0238">DNA-binding</keyword>
<dbReference type="HOGENOM" id="CLU_112331_1_1_10"/>
<dbReference type="Gene3D" id="4.10.520.10">
    <property type="entry name" value="IHF-like DNA-binding proteins"/>
    <property type="match status" value="1"/>
</dbReference>
<evidence type="ECO:0000256" key="2">
    <source>
        <dbReference type="SAM" id="MobiDB-lite"/>
    </source>
</evidence>
<name>D1PWV3_9BACT</name>
<evidence type="ECO:0000313" key="5">
    <source>
        <dbReference type="Proteomes" id="UP000003160"/>
    </source>
</evidence>
<dbReference type="EMBL" id="ACKS01000061">
    <property type="protein sequence ID" value="EFA44127.1"/>
    <property type="molecule type" value="Genomic_DNA"/>
</dbReference>